<feature type="chain" id="PRO_5011749705" description="Glucan-binding domain-containing protein (YG repeat)" evidence="4">
    <location>
        <begin position="25"/>
        <end position="458"/>
    </location>
</feature>
<dbReference type="Gene3D" id="2.10.270.10">
    <property type="entry name" value="Cholin Binding"/>
    <property type="match status" value="3"/>
</dbReference>
<dbReference type="SUPFAM" id="SSF69360">
    <property type="entry name" value="Cell wall binding repeat"/>
    <property type="match status" value="2"/>
</dbReference>
<dbReference type="RefSeq" id="WP_242870326.1">
    <property type="nucleotide sequence ID" value="NZ_FOIL01000029.1"/>
</dbReference>
<protein>
    <recommendedName>
        <fullName evidence="7">Glucan-binding domain-containing protein (YG repeat)</fullName>
    </recommendedName>
</protein>
<reference evidence="5 6" key="1">
    <citation type="submission" date="2016-10" db="EMBL/GenBank/DDBJ databases">
        <authorList>
            <person name="de Groot N.N."/>
        </authorList>
    </citation>
    <scope>NUCLEOTIDE SEQUENCE [LARGE SCALE GENOMIC DNA]</scope>
    <source>
        <strain evidence="5 6">KH1P1</strain>
    </source>
</reference>
<accession>A0A1I0G0U8</accession>
<feature type="signal peptide" evidence="4">
    <location>
        <begin position="1"/>
        <end position="24"/>
    </location>
</feature>
<dbReference type="eggNOG" id="COG5263">
    <property type="taxonomic scope" value="Bacteria"/>
</dbReference>
<evidence type="ECO:0008006" key="7">
    <source>
        <dbReference type="Google" id="ProtNLM"/>
    </source>
</evidence>
<gene>
    <name evidence="5" type="ORF">SAMN04487771_102950</name>
</gene>
<dbReference type="Pfam" id="PF01473">
    <property type="entry name" value="Choline_bind_1"/>
    <property type="match status" value="3"/>
</dbReference>
<name>A0A1I0G0U8_9FIRM</name>
<dbReference type="Pfam" id="PF19127">
    <property type="entry name" value="Choline_bind_3"/>
    <property type="match status" value="1"/>
</dbReference>
<feature type="region of interest" description="Disordered" evidence="3">
    <location>
        <begin position="436"/>
        <end position="458"/>
    </location>
</feature>
<keyword evidence="6" id="KW-1185">Reference proteome</keyword>
<dbReference type="Gene3D" id="2.10.270.20">
    <property type="match status" value="1"/>
</dbReference>
<feature type="compositionally biased region" description="Acidic residues" evidence="3">
    <location>
        <begin position="446"/>
        <end position="458"/>
    </location>
</feature>
<evidence type="ECO:0000256" key="4">
    <source>
        <dbReference type="SAM" id="SignalP"/>
    </source>
</evidence>
<sequence length="458" mass="51899">MTKKVYVAAFTAALALGMSMTAFAAGWQKSGNDWTYVNDSGKRVTNEWQRGADNEWRWINSQGVMATNSWADNEYYVDGDGKIVVNKWMKLAIKNPDWNQTGQSAWYYFGNSGKCVTGGWSKINNKYYYFNDDGEMQTGWVDDEQYYVNGDGVMQTGWVWLEDPDKKEDDSTAPDIKDDEDFHWYYFKSNGKKFEPEGSGYQLEKIDGKYFCFNDKGAMQTGWVNMGDKDAGSFKNMRYFKSDGSVMTKWAMLTPPDDDELDGLMKLDDYEEQWYYFDAKGVPEVGPELSEASTNNLKKINGVTYLFNDKGNPVYGLRKLRIGNRDEYAAYFFGADKATSSVVCGKGTVEEGDGSKHEYYFNETGNNKGRGFTGVKNKYLYYMGRLQQATDNNAAIFAIDGKNYAVNRSGKVLTKDTFKISGTKYKTNANGIICEVDGESSKGDESAEEPVEPEFWDN</sequence>
<proteinExistence type="predicted"/>
<feature type="repeat" description="Cell wall-binding" evidence="2">
    <location>
        <begin position="117"/>
        <end position="136"/>
    </location>
</feature>
<keyword evidence="1" id="KW-0677">Repeat</keyword>
<dbReference type="AlphaFoldDB" id="A0A1I0G0U8"/>
<dbReference type="EMBL" id="FOIL01000029">
    <property type="protein sequence ID" value="SET64490.1"/>
    <property type="molecule type" value="Genomic_DNA"/>
</dbReference>
<organism evidence="5 6">
    <name type="scientific">[Clostridium] aminophilum</name>
    <dbReference type="NCBI Taxonomy" id="1526"/>
    <lineage>
        <taxon>Bacteria</taxon>
        <taxon>Bacillati</taxon>
        <taxon>Bacillota</taxon>
        <taxon>Clostridia</taxon>
        <taxon>Lachnospirales</taxon>
        <taxon>Lachnospiraceae</taxon>
    </lineage>
</organism>
<dbReference type="Proteomes" id="UP000199820">
    <property type="component" value="Unassembled WGS sequence"/>
</dbReference>
<evidence type="ECO:0000313" key="5">
    <source>
        <dbReference type="EMBL" id="SET64490.1"/>
    </source>
</evidence>
<keyword evidence="4" id="KW-0732">Signal</keyword>
<dbReference type="InterPro" id="IPR018337">
    <property type="entry name" value="Cell_wall/Cho-bd_repeat"/>
</dbReference>
<evidence type="ECO:0000256" key="1">
    <source>
        <dbReference type="ARBA" id="ARBA00022737"/>
    </source>
</evidence>
<dbReference type="PROSITE" id="PS51170">
    <property type="entry name" value="CW"/>
    <property type="match status" value="1"/>
</dbReference>
<evidence type="ECO:0000256" key="3">
    <source>
        <dbReference type="SAM" id="MobiDB-lite"/>
    </source>
</evidence>
<evidence type="ECO:0000313" key="6">
    <source>
        <dbReference type="Proteomes" id="UP000199820"/>
    </source>
</evidence>
<evidence type="ECO:0000256" key="2">
    <source>
        <dbReference type="PROSITE-ProRule" id="PRU00591"/>
    </source>
</evidence>
<dbReference type="STRING" id="1526.SAMN02910262_00964"/>